<keyword evidence="3" id="KW-1185">Reference proteome</keyword>
<feature type="compositionally biased region" description="Basic residues" evidence="1">
    <location>
        <begin position="137"/>
        <end position="149"/>
    </location>
</feature>
<reference evidence="2" key="1">
    <citation type="submission" date="2019-07" db="EMBL/GenBank/DDBJ databases">
        <authorList>
            <person name="Dittberner H."/>
        </authorList>
    </citation>
    <scope>NUCLEOTIDE SEQUENCE [LARGE SCALE GENOMIC DNA]</scope>
</reference>
<comment type="caution">
    <text evidence="2">The sequence shown here is derived from an EMBL/GenBank/DDBJ whole genome shotgun (WGS) entry which is preliminary data.</text>
</comment>
<feature type="region of interest" description="Disordered" evidence="1">
    <location>
        <begin position="128"/>
        <end position="149"/>
    </location>
</feature>
<accession>A0A565CVG8</accession>
<proteinExistence type="predicted"/>
<sequence length="213" mass="23919">MCSLAARKIHRCWRTKGTGPAGTKKEEEAAIVKLKNDQIRVWDRAEGVILRLELVEKEPVTVVSPCWNSAPSAVATLVGERTNSAIEKENKVPGLSDFTGQQISLGLQAHLDETYIISPLKEFVVGPQHKLQDGPRGRPRGLPKPPRKITQRNTKALGIKKKIEHSPIRGCWIHKYASLAHEDLVLGDPALTVCPDRRPQRRALWRGKIRWTR</sequence>
<dbReference type="EMBL" id="CABITT030000008">
    <property type="protein sequence ID" value="VVB17541.1"/>
    <property type="molecule type" value="Genomic_DNA"/>
</dbReference>
<dbReference type="AlphaFoldDB" id="A0A565CVG8"/>
<gene>
    <name evidence="2" type="ORF">ANE_LOCUS27985</name>
</gene>
<organism evidence="2 3">
    <name type="scientific">Arabis nemorensis</name>
    <dbReference type="NCBI Taxonomy" id="586526"/>
    <lineage>
        <taxon>Eukaryota</taxon>
        <taxon>Viridiplantae</taxon>
        <taxon>Streptophyta</taxon>
        <taxon>Embryophyta</taxon>
        <taxon>Tracheophyta</taxon>
        <taxon>Spermatophyta</taxon>
        <taxon>Magnoliopsida</taxon>
        <taxon>eudicotyledons</taxon>
        <taxon>Gunneridae</taxon>
        <taxon>Pentapetalae</taxon>
        <taxon>rosids</taxon>
        <taxon>malvids</taxon>
        <taxon>Brassicales</taxon>
        <taxon>Brassicaceae</taxon>
        <taxon>Arabideae</taxon>
        <taxon>Arabis</taxon>
    </lineage>
</organism>
<evidence type="ECO:0000313" key="2">
    <source>
        <dbReference type="EMBL" id="VVB17541.1"/>
    </source>
</evidence>
<evidence type="ECO:0000313" key="3">
    <source>
        <dbReference type="Proteomes" id="UP000489600"/>
    </source>
</evidence>
<dbReference type="Proteomes" id="UP000489600">
    <property type="component" value="Unassembled WGS sequence"/>
</dbReference>
<name>A0A565CVG8_9BRAS</name>
<protein>
    <submittedName>
        <fullName evidence="2">Uncharacterized protein</fullName>
    </submittedName>
</protein>
<evidence type="ECO:0000256" key="1">
    <source>
        <dbReference type="SAM" id="MobiDB-lite"/>
    </source>
</evidence>